<dbReference type="Pfam" id="PF06803">
    <property type="entry name" value="DUF1232"/>
    <property type="match status" value="1"/>
</dbReference>
<dbReference type="InterPro" id="IPR016983">
    <property type="entry name" value="UCP031804"/>
</dbReference>
<gene>
    <name evidence="6" type="ORF">LCGC14_0679540</name>
</gene>
<evidence type="ECO:0000259" key="5">
    <source>
        <dbReference type="Pfam" id="PF06803"/>
    </source>
</evidence>
<evidence type="ECO:0000256" key="2">
    <source>
        <dbReference type="ARBA" id="ARBA00022692"/>
    </source>
</evidence>
<dbReference type="EMBL" id="LAZR01001367">
    <property type="protein sequence ID" value="KKN45795.1"/>
    <property type="molecule type" value="Genomic_DNA"/>
</dbReference>
<keyword evidence="2" id="KW-0812">Transmembrane</keyword>
<organism evidence="6">
    <name type="scientific">marine sediment metagenome</name>
    <dbReference type="NCBI Taxonomy" id="412755"/>
    <lineage>
        <taxon>unclassified sequences</taxon>
        <taxon>metagenomes</taxon>
        <taxon>ecological metagenomes</taxon>
    </lineage>
</organism>
<dbReference type="PIRSF" id="PIRSF031804">
    <property type="entry name" value="UCP031804"/>
    <property type="match status" value="1"/>
</dbReference>
<dbReference type="InterPro" id="IPR010652">
    <property type="entry name" value="DUF1232"/>
</dbReference>
<dbReference type="GO" id="GO:0012505">
    <property type="term" value="C:endomembrane system"/>
    <property type="evidence" value="ECO:0007669"/>
    <property type="project" value="UniProtKB-SubCell"/>
</dbReference>
<reference evidence="6" key="1">
    <citation type="journal article" date="2015" name="Nature">
        <title>Complex archaea that bridge the gap between prokaryotes and eukaryotes.</title>
        <authorList>
            <person name="Spang A."/>
            <person name="Saw J.H."/>
            <person name="Jorgensen S.L."/>
            <person name="Zaremba-Niedzwiedzka K."/>
            <person name="Martijn J."/>
            <person name="Lind A.E."/>
            <person name="van Eijk R."/>
            <person name="Schleper C."/>
            <person name="Guy L."/>
            <person name="Ettema T.J."/>
        </authorList>
    </citation>
    <scope>NUCLEOTIDE SEQUENCE</scope>
</reference>
<keyword evidence="3" id="KW-1133">Transmembrane helix</keyword>
<feature type="domain" description="DUF1232" evidence="5">
    <location>
        <begin position="50"/>
        <end position="85"/>
    </location>
</feature>
<sequence>MSENQFEKEFSDDSFWDKTKNFAKVAGEAVLEPALKLYYSAQDSDTPIWAKTTVYGALGYFVSPIDAIPDITPIVGYSDDLGVLVAATAAVAAYIKKEHAEKAKETLKQWFG</sequence>
<comment type="subcellular location">
    <subcellularLocation>
        <location evidence="1">Endomembrane system</location>
        <topology evidence="1">Multi-pass membrane protein</topology>
    </subcellularLocation>
</comment>
<evidence type="ECO:0000256" key="1">
    <source>
        <dbReference type="ARBA" id="ARBA00004127"/>
    </source>
</evidence>
<evidence type="ECO:0000256" key="3">
    <source>
        <dbReference type="ARBA" id="ARBA00022989"/>
    </source>
</evidence>
<proteinExistence type="predicted"/>
<comment type="caution">
    <text evidence="6">The sequence shown here is derived from an EMBL/GenBank/DDBJ whole genome shotgun (WGS) entry which is preliminary data.</text>
</comment>
<evidence type="ECO:0000256" key="4">
    <source>
        <dbReference type="ARBA" id="ARBA00023136"/>
    </source>
</evidence>
<keyword evidence="4" id="KW-0472">Membrane</keyword>
<name>A0A0F9QNP9_9ZZZZ</name>
<evidence type="ECO:0000313" key="6">
    <source>
        <dbReference type="EMBL" id="KKN45795.1"/>
    </source>
</evidence>
<dbReference type="AlphaFoldDB" id="A0A0F9QNP9"/>
<accession>A0A0F9QNP9</accession>
<protein>
    <recommendedName>
        <fullName evidence="5">DUF1232 domain-containing protein</fullName>
    </recommendedName>
</protein>